<evidence type="ECO:0000256" key="1">
    <source>
        <dbReference type="SAM" id="SignalP"/>
    </source>
</evidence>
<keyword evidence="4" id="KW-1185">Reference proteome</keyword>
<dbReference type="InterPro" id="IPR051918">
    <property type="entry name" value="STPP_CPPED1"/>
</dbReference>
<evidence type="ECO:0000313" key="4">
    <source>
        <dbReference type="Proteomes" id="UP000618952"/>
    </source>
</evidence>
<dbReference type="Pfam" id="PF00149">
    <property type="entry name" value="Metallophos"/>
    <property type="match status" value="1"/>
</dbReference>
<feature type="domain" description="Calcineurin-like phosphoesterase" evidence="2">
    <location>
        <begin position="49"/>
        <end position="228"/>
    </location>
</feature>
<dbReference type="Proteomes" id="UP000618952">
    <property type="component" value="Unassembled WGS sequence"/>
</dbReference>
<accession>A0ABR7QJI0</accession>
<organism evidence="3 4">
    <name type="scientific">Arenibacter arenosicollis</name>
    <dbReference type="NCBI Taxonomy" id="2762274"/>
    <lineage>
        <taxon>Bacteria</taxon>
        <taxon>Pseudomonadati</taxon>
        <taxon>Bacteroidota</taxon>
        <taxon>Flavobacteriia</taxon>
        <taxon>Flavobacteriales</taxon>
        <taxon>Flavobacteriaceae</taxon>
        <taxon>Arenibacter</taxon>
    </lineage>
</organism>
<dbReference type="PANTHER" id="PTHR43143">
    <property type="entry name" value="METALLOPHOSPHOESTERASE, CALCINEURIN SUPERFAMILY"/>
    <property type="match status" value="1"/>
</dbReference>
<dbReference type="PANTHER" id="PTHR43143:SF1">
    <property type="entry name" value="SERINE_THREONINE-PROTEIN PHOSPHATASE CPPED1"/>
    <property type="match status" value="1"/>
</dbReference>
<evidence type="ECO:0000259" key="2">
    <source>
        <dbReference type="Pfam" id="PF00149"/>
    </source>
</evidence>
<keyword evidence="1" id="KW-0732">Signal</keyword>
<protein>
    <submittedName>
        <fullName evidence="3">Metallophosphoesterase</fullName>
    </submittedName>
</protein>
<feature type="chain" id="PRO_5046697250" evidence="1">
    <location>
        <begin position="23"/>
        <end position="327"/>
    </location>
</feature>
<sequence>MKHLKSLFITVFVLLFGLGAYAQQSENPYNPEPKMDQLRARKGKKPTQMHFLVFGDSKGSEHFPGVLKRADMLQPDFCITTADLVNRGAGDQGKIDYKTLDEDGGWFMRKYPMWPTVGNHEESGGEDGIENFSNFFGMKKAMYSFNYGNAKFIALPWPKIKDDPKKLRWLKRELRKAKGKHIFVYKHRPHYTMGNKSYDDVEGAETETTKLFDKYNVTAVFSGHDHIYYRTKRNGTNYIISAGAGASIYSLKREKDAIEGDAYYGKKVDEEQGEGIAPYKFHAADGTETDIPEAMFYVLSVKIDGEKVAIQMIDAKTGKVWDEADIN</sequence>
<comment type="caution">
    <text evidence="3">The sequence shown here is derived from an EMBL/GenBank/DDBJ whole genome shotgun (WGS) entry which is preliminary data.</text>
</comment>
<dbReference type="Gene3D" id="3.60.21.10">
    <property type="match status" value="1"/>
</dbReference>
<feature type="signal peptide" evidence="1">
    <location>
        <begin position="1"/>
        <end position="22"/>
    </location>
</feature>
<proteinExistence type="predicted"/>
<evidence type="ECO:0000313" key="3">
    <source>
        <dbReference type="EMBL" id="MBC8767319.1"/>
    </source>
</evidence>
<dbReference type="SUPFAM" id="SSF56300">
    <property type="entry name" value="Metallo-dependent phosphatases"/>
    <property type="match status" value="1"/>
</dbReference>
<dbReference type="RefSeq" id="WP_187581999.1">
    <property type="nucleotide sequence ID" value="NZ_JACLHY010000003.1"/>
</dbReference>
<dbReference type="InterPro" id="IPR029052">
    <property type="entry name" value="Metallo-depent_PP-like"/>
</dbReference>
<dbReference type="InterPro" id="IPR004843">
    <property type="entry name" value="Calcineurin-like_PHP"/>
</dbReference>
<name>A0ABR7QJI0_9FLAO</name>
<dbReference type="EMBL" id="JACLHY010000003">
    <property type="protein sequence ID" value="MBC8767319.1"/>
    <property type="molecule type" value="Genomic_DNA"/>
</dbReference>
<reference evidence="3 4" key="1">
    <citation type="submission" date="2020-08" db="EMBL/GenBank/DDBJ databases">
        <title>Arenibacter gaetbuli sp. nov., isolated from a sand dune.</title>
        <authorList>
            <person name="Park S."/>
            <person name="Yoon J.-H."/>
        </authorList>
    </citation>
    <scope>NUCLEOTIDE SEQUENCE [LARGE SCALE GENOMIC DNA]</scope>
    <source>
        <strain evidence="3 4">BSSL-BM3</strain>
    </source>
</reference>
<gene>
    <name evidence="3" type="ORF">H4O18_04880</name>
</gene>